<evidence type="ECO:0008006" key="3">
    <source>
        <dbReference type="Google" id="ProtNLM"/>
    </source>
</evidence>
<sequence>MENNEVLVVIPIEKSNPVAVEKICLELYKKMNFSKYKDFKRDLKEWVQKNIPELGSEDDVFIKIMTADYHLLQKYKDIGKSENFSKKEEKISKYLIQSYGKIDSEFRKKIIDLKNITVCPYCNRNYINSIYKSIHCSQCNQNFFILDEADKKCPTCKRKSRKKGKPINTAQLDHFFPKNKYPLFAVSFYNLIPSCYSCNHVKLEKELKYSPYNTNFRFDDVKFTYIPKAIDGLEIKISSQYSGFKQSIKDLGIEELYQSHIDVIDELLWKKEVYTNEYKQGLSAILDNTDLKLTNHEIDRFITGFYINKEDYGKRPLSKMVADISREIGLIGGEQ</sequence>
<dbReference type="KEGG" id="spei:EHW89_06305"/>
<organism evidence="1 2">
    <name type="scientific">Streptococcus periodonticum</name>
    <dbReference type="NCBI Taxonomy" id="2490633"/>
    <lineage>
        <taxon>Bacteria</taxon>
        <taxon>Bacillati</taxon>
        <taxon>Bacillota</taxon>
        <taxon>Bacilli</taxon>
        <taxon>Lactobacillales</taxon>
        <taxon>Streptococcaceae</taxon>
        <taxon>Streptococcus</taxon>
    </lineage>
</organism>
<name>A0A3S9MSC7_9STRE</name>
<reference evidence="2" key="1">
    <citation type="submission" date="2018-12" db="EMBL/GenBank/DDBJ databases">
        <title>Genome sequencing of Streptococcus sp. KCOM 2412 (= ChDC F135).</title>
        <authorList>
            <person name="Kook J.-K."/>
            <person name="Park S.-N."/>
            <person name="Lim Y.K."/>
        </authorList>
    </citation>
    <scope>NUCLEOTIDE SEQUENCE [LARGE SCALE GENOMIC DNA]</scope>
    <source>
        <strain evidence="2">KCOM 2412</strain>
    </source>
</reference>
<dbReference type="EMBL" id="CP034543">
    <property type="protein sequence ID" value="AZQ42091.1"/>
    <property type="molecule type" value="Genomic_DNA"/>
</dbReference>
<protein>
    <recommendedName>
        <fullName evidence="3">HNH endonuclease</fullName>
    </recommendedName>
</protein>
<gene>
    <name evidence="1" type="ORF">EHW89_06305</name>
</gene>
<keyword evidence="2" id="KW-1185">Reference proteome</keyword>
<evidence type="ECO:0000313" key="1">
    <source>
        <dbReference type="EMBL" id="AZQ42091.1"/>
    </source>
</evidence>
<dbReference type="AlphaFoldDB" id="A0A3S9MSC7"/>
<dbReference type="Proteomes" id="UP000272924">
    <property type="component" value="Chromosome"/>
</dbReference>
<evidence type="ECO:0000313" key="2">
    <source>
        <dbReference type="Proteomes" id="UP000272924"/>
    </source>
</evidence>
<proteinExistence type="predicted"/>
<accession>A0A3S9MSC7</accession>
<dbReference type="RefSeq" id="WP_106100966.1">
    <property type="nucleotide sequence ID" value="NZ_CP034543.1"/>
</dbReference>